<feature type="region of interest" description="Disordered" evidence="2">
    <location>
        <begin position="1"/>
        <end position="31"/>
    </location>
</feature>
<evidence type="ECO:0000313" key="3">
    <source>
        <dbReference type="EMBL" id="QHT05168.1"/>
    </source>
</evidence>
<name>A0A6C0CKP5_9ZZZZ</name>
<organism evidence="3">
    <name type="scientific">viral metagenome</name>
    <dbReference type="NCBI Taxonomy" id="1070528"/>
    <lineage>
        <taxon>unclassified sequences</taxon>
        <taxon>metagenomes</taxon>
        <taxon>organismal metagenomes</taxon>
    </lineage>
</organism>
<dbReference type="AlphaFoldDB" id="A0A6C0CKP5"/>
<evidence type="ECO:0000256" key="1">
    <source>
        <dbReference type="SAM" id="Coils"/>
    </source>
</evidence>
<proteinExistence type="predicted"/>
<sequence length="117" mass="13526">MDAAPVVPQHPPPAKKNRRPPSTLELNKDSILRPDRPDIVIPDVSQIIDQFQKEMDELKQKSVTLLRTTVEQFEQVRILVLSQERETRINVEKAKAFKRKVQALLQEEDPQSPRNLP</sequence>
<dbReference type="EMBL" id="MN739450">
    <property type="protein sequence ID" value="QHT05168.1"/>
    <property type="molecule type" value="Genomic_DNA"/>
</dbReference>
<keyword evidence="1" id="KW-0175">Coiled coil</keyword>
<accession>A0A6C0CKP5</accession>
<reference evidence="3" key="1">
    <citation type="journal article" date="2020" name="Nature">
        <title>Giant virus diversity and host interactions through global metagenomics.</title>
        <authorList>
            <person name="Schulz F."/>
            <person name="Roux S."/>
            <person name="Paez-Espino D."/>
            <person name="Jungbluth S."/>
            <person name="Walsh D.A."/>
            <person name="Denef V.J."/>
            <person name="McMahon K.D."/>
            <person name="Konstantinidis K.T."/>
            <person name="Eloe-Fadrosh E.A."/>
            <person name="Kyrpides N.C."/>
            <person name="Woyke T."/>
        </authorList>
    </citation>
    <scope>NUCLEOTIDE SEQUENCE</scope>
    <source>
        <strain evidence="3">GVMAG-M-3300021354-14</strain>
    </source>
</reference>
<protein>
    <submittedName>
        <fullName evidence="3">Uncharacterized protein</fullName>
    </submittedName>
</protein>
<feature type="coiled-coil region" evidence="1">
    <location>
        <begin position="41"/>
        <end position="68"/>
    </location>
</feature>
<evidence type="ECO:0000256" key="2">
    <source>
        <dbReference type="SAM" id="MobiDB-lite"/>
    </source>
</evidence>